<gene>
    <name evidence="1" type="ORF">HDU87_002667</name>
</gene>
<name>A0AAD5TTS5_9FUNG</name>
<dbReference type="EMBL" id="JADGJQ010000002">
    <property type="protein sequence ID" value="KAJ3185101.1"/>
    <property type="molecule type" value="Genomic_DNA"/>
</dbReference>
<reference evidence="1" key="1">
    <citation type="submission" date="2020-05" db="EMBL/GenBank/DDBJ databases">
        <title>Phylogenomic resolution of chytrid fungi.</title>
        <authorList>
            <person name="Stajich J.E."/>
            <person name="Amses K."/>
            <person name="Simmons R."/>
            <person name="Seto K."/>
            <person name="Myers J."/>
            <person name="Bonds A."/>
            <person name="Quandt C.A."/>
            <person name="Barry K."/>
            <person name="Liu P."/>
            <person name="Grigoriev I."/>
            <person name="Longcore J.E."/>
            <person name="James T.Y."/>
        </authorList>
    </citation>
    <scope>NUCLEOTIDE SEQUENCE</scope>
    <source>
        <strain evidence="1">JEL0379</strain>
    </source>
</reference>
<keyword evidence="2" id="KW-1185">Reference proteome</keyword>
<comment type="caution">
    <text evidence="1">The sequence shown here is derived from an EMBL/GenBank/DDBJ whole genome shotgun (WGS) entry which is preliminary data.</text>
</comment>
<proteinExistence type="predicted"/>
<dbReference type="Gene3D" id="3.40.50.300">
    <property type="entry name" value="P-loop containing nucleotide triphosphate hydrolases"/>
    <property type="match status" value="1"/>
</dbReference>
<evidence type="ECO:0008006" key="3">
    <source>
        <dbReference type="Google" id="ProtNLM"/>
    </source>
</evidence>
<dbReference type="PANTHER" id="PTHR10285">
    <property type="entry name" value="URIDINE KINASE"/>
    <property type="match status" value="1"/>
</dbReference>
<evidence type="ECO:0000313" key="1">
    <source>
        <dbReference type="EMBL" id="KAJ3185101.1"/>
    </source>
</evidence>
<evidence type="ECO:0000313" key="2">
    <source>
        <dbReference type="Proteomes" id="UP001212152"/>
    </source>
</evidence>
<dbReference type="SUPFAM" id="SSF52540">
    <property type="entry name" value="P-loop containing nucleoside triphosphate hydrolases"/>
    <property type="match status" value="1"/>
</dbReference>
<protein>
    <recommendedName>
        <fullName evidence="3">P-loop containing nucleoside triphosphate hydrolase protein</fullName>
    </recommendedName>
</protein>
<organism evidence="1 2">
    <name type="scientific">Geranomyces variabilis</name>
    <dbReference type="NCBI Taxonomy" id="109894"/>
    <lineage>
        <taxon>Eukaryota</taxon>
        <taxon>Fungi</taxon>
        <taxon>Fungi incertae sedis</taxon>
        <taxon>Chytridiomycota</taxon>
        <taxon>Chytridiomycota incertae sedis</taxon>
        <taxon>Chytridiomycetes</taxon>
        <taxon>Spizellomycetales</taxon>
        <taxon>Powellomycetaceae</taxon>
        <taxon>Geranomyces</taxon>
    </lineage>
</organism>
<dbReference type="AlphaFoldDB" id="A0AAD5TTS5"/>
<dbReference type="Proteomes" id="UP001212152">
    <property type="component" value="Unassembled WGS sequence"/>
</dbReference>
<dbReference type="InterPro" id="IPR027417">
    <property type="entry name" value="P-loop_NTPase"/>
</dbReference>
<sequence>MSTDVFHTAQAQVLNWLSTTPPDPQDHQHEHQRIPFPATPLLIGISGPQGSGKTTLATRLAESLGTTGPQALTVVTLSIDDFYLTKAEQDELARVEAGNPLLEFRGNPGTHDVALAIRTLDKLAAAHQRALSNDDSKRDVGSRDGVVESVDSGSTSVLVPRYDKGLHNGRGDRAPRNEWTLAVAPFHIIILEGWCVGFRPVSTQRLQHLLSSPPSSDINLALHAAIQSCHTHSHPLAHLARLNSAIGPYLPLWHRLNGLIHLHTTDLQNVYSWRKQQEYSLRATRGRGLTDEQVDDFVDRFMPGYLIGLDSLLGAEEAGTAGPVLRLVIGPQRELLHADLKT</sequence>
<accession>A0AAD5TTS5</accession>